<evidence type="ECO:0000256" key="3">
    <source>
        <dbReference type="ARBA" id="ARBA00022840"/>
    </source>
</evidence>
<dbReference type="EnsemblMetazoa" id="G281.3">
    <property type="protein sequence ID" value="G281.3:cds"/>
    <property type="gene ID" value="G281"/>
</dbReference>
<dbReference type="PANTHER" id="PTHR14187:SF5">
    <property type="entry name" value="HEAT SHOCK 70 KDA PROTEIN 12A"/>
    <property type="match status" value="1"/>
</dbReference>
<comment type="similarity">
    <text evidence="1">Belongs to the heat shock protein 70 family.</text>
</comment>
<dbReference type="GO" id="GO:0005524">
    <property type="term" value="F:ATP binding"/>
    <property type="evidence" value="ECO:0007669"/>
    <property type="project" value="UniProtKB-KW"/>
</dbReference>
<keyword evidence="3" id="KW-0067">ATP-binding</keyword>
<evidence type="ECO:0000256" key="1">
    <source>
        <dbReference type="ARBA" id="ARBA00007381"/>
    </source>
</evidence>
<dbReference type="PANTHER" id="PTHR14187">
    <property type="entry name" value="ALPHA KINASE/ELONGATION FACTOR 2 KINASE"/>
    <property type="match status" value="1"/>
</dbReference>
<name>A0A8W8LHV2_MAGGI</name>
<dbReference type="AlphaFoldDB" id="A0A8W8LHV2"/>
<evidence type="ECO:0000256" key="2">
    <source>
        <dbReference type="ARBA" id="ARBA00022741"/>
    </source>
</evidence>
<dbReference type="CDD" id="cd10229">
    <property type="entry name" value="ASKHA_NBD_HSP70_HSPA12"/>
    <property type="match status" value="1"/>
</dbReference>
<evidence type="ECO:0000313" key="5">
    <source>
        <dbReference type="Proteomes" id="UP000005408"/>
    </source>
</evidence>
<dbReference type="InterPro" id="IPR013126">
    <property type="entry name" value="Hsp_70_fam"/>
</dbReference>
<protein>
    <recommendedName>
        <fullName evidence="6">Heat shock 70 kDa protein 12A</fullName>
    </recommendedName>
</protein>
<proteinExistence type="inferred from homology"/>
<dbReference type="Gene3D" id="3.90.640.10">
    <property type="entry name" value="Actin, Chain A, domain 4"/>
    <property type="match status" value="1"/>
</dbReference>
<evidence type="ECO:0000313" key="4">
    <source>
        <dbReference type="EnsemblMetazoa" id="G281.3:cds"/>
    </source>
</evidence>
<keyword evidence="5" id="KW-1185">Reference proteome</keyword>
<reference evidence="4" key="1">
    <citation type="submission" date="2022-08" db="UniProtKB">
        <authorList>
            <consortium name="EnsemblMetazoa"/>
        </authorList>
    </citation>
    <scope>IDENTIFICATION</scope>
    <source>
        <strain evidence="4">05x7-T-G4-1.051#20</strain>
    </source>
</reference>
<organism evidence="4 5">
    <name type="scientific">Magallana gigas</name>
    <name type="common">Pacific oyster</name>
    <name type="synonym">Crassostrea gigas</name>
    <dbReference type="NCBI Taxonomy" id="29159"/>
    <lineage>
        <taxon>Eukaryota</taxon>
        <taxon>Metazoa</taxon>
        <taxon>Spiralia</taxon>
        <taxon>Lophotrochozoa</taxon>
        <taxon>Mollusca</taxon>
        <taxon>Bivalvia</taxon>
        <taxon>Autobranchia</taxon>
        <taxon>Pteriomorphia</taxon>
        <taxon>Ostreida</taxon>
        <taxon>Ostreoidea</taxon>
        <taxon>Ostreidae</taxon>
        <taxon>Magallana</taxon>
    </lineage>
</organism>
<sequence>MTHEKENPKKGGEQKREKIVVAAIDFGSTYSGYAFSFRDDFQTNPLKIHTNHWSSVQSGGISYKAPTTVLLKPDQTFHSFGYDAEDKYAELSEAEEHQEWYYFSRFKMKLMNALDISKDQTGSDRLFTKLERSMEIEDIDGKKMPYMAIIAHAIRYLKEHLLRQLNDKNILEAVTADGIFWVLTVPAIWTDSAKQFTREAAKEAGIHDDQLMLAYEPEAAALYCRLLPIDRFESGGEHQELVLKTFERGKKFMVIDLGGGTVDFSVQETTGVGKMKSIHDVCGGPWGGAKVDEEFIQFLIKLVGADVFTEFKDECRSEYLELMRILEIKKKQIDYNSQNKIPFRIPVSLFEILTEHTGCTITDIISNSPYAKSTNYLQDRINFDASLFRSFFRSSLQDITSHLRGILEDPVCQDLLGIVVVGGYADSRLVIDSLKDAFPGKRFVVPTEAGLAVAKGAVLFGHDPEIICSRVCRYTYGDDICIPFIEDKHQFSGTVDIAVQETTSDAEIKTIYKVCGGNWGGTKVDESFMKFLNELIGSENMRQIKNEGRSEYLEFLRGFELKKRTFNIDLKNRVVLKIPPAFMEIFSEKSGENFQNAIKTSKHMTALSLIGDKLNIDHSLFTSFFESSVNDIISHIKDIFDADICLDLDGVVMVGGFAESMIVNSAVKKAFPDKKFIIPLEAGLAVAKGAVLYGHDPDIICSRICRYTYGENICEPFDEFLHDQSRQIIIERELLCDGCFRKFFTIGQEVSLGESVEMRSIFSFVDEDRQQMRNFPIDISVYISKKESPMYVDEEGCLLLGNIEIKCKNGQWPERVHVTVKMEITGTEVKVTPTMHTGEQVTATFDFL</sequence>
<keyword evidence="2" id="KW-0547">Nucleotide-binding</keyword>
<dbReference type="Proteomes" id="UP000005408">
    <property type="component" value="Unassembled WGS sequence"/>
</dbReference>
<accession>A0A8W8LHV2</accession>
<dbReference type="InterPro" id="IPR043129">
    <property type="entry name" value="ATPase_NBD"/>
</dbReference>
<dbReference type="SUPFAM" id="SSF53067">
    <property type="entry name" value="Actin-like ATPase domain"/>
    <property type="match status" value="3"/>
</dbReference>
<dbReference type="Pfam" id="PF00012">
    <property type="entry name" value="HSP70"/>
    <property type="match status" value="1"/>
</dbReference>
<dbReference type="GO" id="GO:0140662">
    <property type="term" value="F:ATP-dependent protein folding chaperone"/>
    <property type="evidence" value="ECO:0007669"/>
    <property type="project" value="InterPro"/>
</dbReference>
<evidence type="ECO:0008006" key="6">
    <source>
        <dbReference type="Google" id="ProtNLM"/>
    </source>
</evidence>
<dbReference type="Gene3D" id="3.30.420.40">
    <property type="match status" value="3"/>
</dbReference>